<evidence type="ECO:0000256" key="2">
    <source>
        <dbReference type="ARBA" id="ARBA00010581"/>
    </source>
</evidence>
<dbReference type="PROSITE" id="PS50253">
    <property type="entry name" value="COX3"/>
    <property type="match status" value="1"/>
</dbReference>
<evidence type="ECO:0000256" key="4">
    <source>
        <dbReference type="ARBA" id="ARBA00022692"/>
    </source>
</evidence>
<dbReference type="InterPro" id="IPR035973">
    <property type="entry name" value="Cyt_c_oxidase_su3-like_sf"/>
</dbReference>
<feature type="transmembrane region" description="Helical" evidence="8">
    <location>
        <begin position="82"/>
        <end position="101"/>
    </location>
</feature>
<feature type="transmembrane region" description="Helical" evidence="8">
    <location>
        <begin position="52"/>
        <end position="70"/>
    </location>
</feature>
<comment type="similarity">
    <text evidence="2 7">Belongs to the cytochrome c oxidase subunit 3 family.</text>
</comment>
<evidence type="ECO:0000256" key="8">
    <source>
        <dbReference type="SAM" id="Phobius"/>
    </source>
</evidence>
<dbReference type="Gene3D" id="1.20.120.80">
    <property type="entry name" value="Cytochrome c oxidase, subunit III, four-helix bundle"/>
    <property type="match status" value="1"/>
</dbReference>
<comment type="caution">
    <text evidence="10">The sequence shown here is derived from an EMBL/GenBank/DDBJ whole genome shotgun (WGS) entry which is preliminary data.</text>
</comment>
<feature type="domain" description="Heme-copper oxidase subunit III family profile" evidence="9">
    <location>
        <begin position="14"/>
        <end position="201"/>
    </location>
</feature>
<keyword evidence="3" id="KW-1003">Cell membrane</keyword>
<accession>A0ABP8NPA3</accession>
<feature type="transmembrane region" description="Helical" evidence="8">
    <location>
        <begin position="182"/>
        <end position="199"/>
    </location>
</feature>
<feature type="transmembrane region" description="Helical" evidence="8">
    <location>
        <begin position="137"/>
        <end position="161"/>
    </location>
</feature>
<keyword evidence="4 7" id="KW-0812">Transmembrane</keyword>
<dbReference type="Proteomes" id="UP001500067">
    <property type="component" value="Unassembled WGS sequence"/>
</dbReference>
<evidence type="ECO:0000313" key="11">
    <source>
        <dbReference type="Proteomes" id="UP001500067"/>
    </source>
</evidence>
<dbReference type="Pfam" id="PF00510">
    <property type="entry name" value="COX3"/>
    <property type="match status" value="1"/>
</dbReference>
<keyword evidence="5 8" id="KW-1133">Transmembrane helix</keyword>
<organism evidence="10 11">
    <name type="scientific">Nemorincola caseinilytica</name>
    <dbReference type="NCBI Taxonomy" id="2054315"/>
    <lineage>
        <taxon>Bacteria</taxon>
        <taxon>Pseudomonadati</taxon>
        <taxon>Bacteroidota</taxon>
        <taxon>Chitinophagia</taxon>
        <taxon>Chitinophagales</taxon>
        <taxon>Chitinophagaceae</taxon>
        <taxon>Nemorincola</taxon>
    </lineage>
</organism>
<evidence type="ECO:0000256" key="7">
    <source>
        <dbReference type="RuleBase" id="RU003376"/>
    </source>
</evidence>
<name>A0ABP8NPA3_9BACT</name>
<dbReference type="EMBL" id="BAABFA010000023">
    <property type="protein sequence ID" value="GAA4469183.1"/>
    <property type="molecule type" value="Genomic_DNA"/>
</dbReference>
<dbReference type="InterPro" id="IPR000298">
    <property type="entry name" value="Cyt_c_oxidase-like_su3"/>
</dbReference>
<evidence type="ECO:0000313" key="10">
    <source>
        <dbReference type="EMBL" id="GAA4469183.1"/>
    </source>
</evidence>
<dbReference type="InterPro" id="IPR024791">
    <property type="entry name" value="Cyt_c/ubiquinol_Oxase_su3"/>
</dbReference>
<keyword evidence="6 8" id="KW-0472">Membrane</keyword>
<evidence type="ECO:0000256" key="6">
    <source>
        <dbReference type="ARBA" id="ARBA00023136"/>
    </source>
</evidence>
<gene>
    <name evidence="10" type="ORF">GCM10023093_28150</name>
</gene>
<evidence type="ECO:0000259" key="9">
    <source>
        <dbReference type="PROSITE" id="PS50253"/>
    </source>
</evidence>
<dbReference type="InterPro" id="IPR013833">
    <property type="entry name" value="Cyt_c_oxidase_su3_a-hlx"/>
</dbReference>
<keyword evidence="11" id="KW-1185">Reference proteome</keyword>
<evidence type="ECO:0000256" key="5">
    <source>
        <dbReference type="ARBA" id="ARBA00022989"/>
    </source>
</evidence>
<evidence type="ECO:0000256" key="1">
    <source>
        <dbReference type="ARBA" id="ARBA00004651"/>
    </source>
</evidence>
<dbReference type="SUPFAM" id="SSF81452">
    <property type="entry name" value="Cytochrome c oxidase subunit III-like"/>
    <property type="match status" value="1"/>
</dbReference>
<dbReference type="PANTHER" id="PTHR11403:SF2">
    <property type="entry name" value="CYTOCHROME BO(3) UBIQUINOL OXIDASE SUBUNIT 3"/>
    <property type="match status" value="1"/>
</dbReference>
<comment type="subcellular location">
    <subcellularLocation>
        <location evidence="1 7">Cell membrane</location>
        <topology evidence="1 7">Multi-pass membrane protein</topology>
    </subcellularLocation>
</comment>
<protein>
    <submittedName>
        <fullName evidence="10">Cytochrome c oxidase subunit 3</fullName>
    </submittedName>
</protein>
<dbReference type="CDD" id="cd00386">
    <property type="entry name" value="Heme_Cu_Oxidase_III_like"/>
    <property type="match status" value="1"/>
</dbReference>
<sequence length="201" mass="23184">MEMIKERRKIHPQKFMMWIAIGSMAMAFAGLTSGFLVRQAQGNWRYYELPSMFWYSTVAVVISSITMIMGVRAFKERQMPRFRLFISTTLVLGILFGLLQYGGFYQLYHQLQQIRINGETLKQAAPVRIDGNPSESFLFIIAGLHLAHMAGGVIGLIIVFFRAFSTRVKVYNATGLEIIATYWHFVDILWVYLFVFFLANQ</sequence>
<dbReference type="PANTHER" id="PTHR11403">
    <property type="entry name" value="CYTOCHROME C OXIDASE SUBUNIT III"/>
    <property type="match status" value="1"/>
</dbReference>
<reference evidence="11" key="1">
    <citation type="journal article" date="2019" name="Int. J. Syst. Evol. Microbiol.">
        <title>The Global Catalogue of Microorganisms (GCM) 10K type strain sequencing project: providing services to taxonomists for standard genome sequencing and annotation.</title>
        <authorList>
            <consortium name="The Broad Institute Genomics Platform"/>
            <consortium name="The Broad Institute Genome Sequencing Center for Infectious Disease"/>
            <person name="Wu L."/>
            <person name="Ma J."/>
        </authorList>
    </citation>
    <scope>NUCLEOTIDE SEQUENCE [LARGE SCALE GENOMIC DNA]</scope>
    <source>
        <strain evidence="11">JCM 32105</strain>
    </source>
</reference>
<evidence type="ECO:0000256" key="3">
    <source>
        <dbReference type="ARBA" id="ARBA00022475"/>
    </source>
</evidence>
<proteinExistence type="inferred from homology"/>